<dbReference type="PANTHER" id="PTHR46162">
    <property type="entry name" value="TRAF-LIKE FAMILY PROTEIN"/>
    <property type="match status" value="1"/>
</dbReference>
<comment type="caution">
    <text evidence="2">The sequence shown here is derived from an EMBL/GenBank/DDBJ whole genome shotgun (WGS) entry which is preliminary data.</text>
</comment>
<dbReference type="Gene3D" id="2.60.210.10">
    <property type="entry name" value="Apoptosis, Tumor Necrosis Factor Receptor Associated Protein 2, Chain A"/>
    <property type="match status" value="3"/>
</dbReference>
<name>A0A1Y2C3L7_9FUNG</name>
<reference evidence="2 3" key="1">
    <citation type="submission" date="2016-08" db="EMBL/GenBank/DDBJ databases">
        <title>A Parts List for Fungal Cellulosomes Revealed by Comparative Genomics.</title>
        <authorList>
            <consortium name="DOE Joint Genome Institute"/>
            <person name="Haitjema C.H."/>
            <person name="Gilmore S.P."/>
            <person name="Henske J.K."/>
            <person name="Solomon K.V."/>
            <person name="De Groot R."/>
            <person name="Kuo A."/>
            <person name="Mondo S.J."/>
            <person name="Salamov A.A."/>
            <person name="Labutti K."/>
            <person name="Zhao Z."/>
            <person name="Chiniquy J."/>
            <person name="Barry K."/>
            <person name="Brewer H.M."/>
            <person name="Purvine S.O."/>
            <person name="Wright A.T."/>
            <person name="Boxma B."/>
            <person name="Van Alen T."/>
            <person name="Hackstein J.H."/>
            <person name="Baker S.E."/>
            <person name="Grigoriev I.V."/>
            <person name="O'Malley M.A."/>
        </authorList>
    </citation>
    <scope>NUCLEOTIDE SEQUENCE [LARGE SCALE GENOMIC DNA]</scope>
    <source>
        <strain evidence="2 3">G1</strain>
    </source>
</reference>
<dbReference type="PROSITE" id="PS50144">
    <property type="entry name" value="MATH"/>
    <property type="match status" value="3"/>
</dbReference>
<dbReference type="Proteomes" id="UP000193920">
    <property type="component" value="Unassembled WGS sequence"/>
</dbReference>
<protein>
    <recommendedName>
        <fullName evidence="1">MATH domain-containing protein</fullName>
    </recommendedName>
</protein>
<dbReference type="CDD" id="cd00121">
    <property type="entry name" value="MATH"/>
    <property type="match status" value="1"/>
</dbReference>
<dbReference type="Pfam" id="PF22486">
    <property type="entry name" value="MATH_2"/>
    <property type="match status" value="2"/>
</dbReference>
<dbReference type="InterPro" id="IPR008974">
    <property type="entry name" value="TRAF-like"/>
</dbReference>
<evidence type="ECO:0000313" key="2">
    <source>
        <dbReference type="EMBL" id="ORY41487.1"/>
    </source>
</evidence>
<gene>
    <name evidence="2" type="ORF">LY90DRAFT_672031</name>
</gene>
<keyword evidence="3" id="KW-1185">Reference proteome</keyword>
<dbReference type="OrthoDB" id="1883087at2759"/>
<feature type="domain" description="MATH" evidence="1">
    <location>
        <begin position="355"/>
        <end position="484"/>
    </location>
</feature>
<feature type="domain" description="MATH" evidence="1">
    <location>
        <begin position="194"/>
        <end position="323"/>
    </location>
</feature>
<proteinExistence type="predicted"/>
<dbReference type="PANTHER" id="PTHR46162:SF2">
    <property type="entry name" value="ANKYRIN REPEAT-CONTAINING PROTEIN-RELATED"/>
    <property type="match status" value="1"/>
</dbReference>
<dbReference type="SUPFAM" id="SSF49599">
    <property type="entry name" value="TRAF domain-like"/>
    <property type="match status" value="3"/>
</dbReference>
<dbReference type="InterPro" id="IPR002083">
    <property type="entry name" value="MATH/TRAF_dom"/>
</dbReference>
<evidence type="ECO:0000259" key="1">
    <source>
        <dbReference type="PROSITE" id="PS50144"/>
    </source>
</evidence>
<feature type="domain" description="MATH" evidence="1">
    <location>
        <begin position="38"/>
        <end position="163"/>
    </location>
</feature>
<sequence length="490" mass="58897">MSLSTTDIIKEQYINNLKNLLIENDNSTSNTNNEIIDEDFYEWEIDDFENFIDNADDMESPEFNICKHKWNLLLYSYFGSFIIYLQNKDIKNYNDNICTKLIFSFRNYKDPSRYKTFISSIYCFSNTNYDYYSGYKNEIYEDQYIELIKPLIEDNKIAIGVYIQVYKNNKIENYLNNLRNLIKDEDDYYDVKGENYYEWAIENWGEIEKSSGLSPNFNIDGHEWKISLYPNEAGFVKIELDNFNSYRLKDNEYFYINYTFVIRNSNDFTCYKAKSSTSLKRFSKKEDKIVVEKFIESKDLYNKDEDTNKSLVEYNKAVLGVYIRIYDSEQKVNKKLTNLLKSLIKPEENYKIKEENYFEWRIDDWEKLKNCWEYSPEFNIGGYEWYIRLNPNYNDFVHLRLEIRYSFNSKENESVYANCVLVIHNISDISCFEAKVSSTMKAFNYNDWSIDFSKFIKRENLYINKDNSDKPLVQNNKIAIGAYVRVYEKL</sequence>
<evidence type="ECO:0000313" key="3">
    <source>
        <dbReference type="Proteomes" id="UP000193920"/>
    </source>
</evidence>
<organism evidence="2 3">
    <name type="scientific">Neocallimastix californiae</name>
    <dbReference type="NCBI Taxonomy" id="1754190"/>
    <lineage>
        <taxon>Eukaryota</taxon>
        <taxon>Fungi</taxon>
        <taxon>Fungi incertae sedis</taxon>
        <taxon>Chytridiomycota</taxon>
        <taxon>Chytridiomycota incertae sedis</taxon>
        <taxon>Neocallimastigomycetes</taxon>
        <taxon>Neocallimastigales</taxon>
        <taxon>Neocallimastigaceae</taxon>
        <taxon>Neocallimastix</taxon>
    </lineage>
</organism>
<dbReference type="EMBL" id="MCOG01000123">
    <property type="protein sequence ID" value="ORY41487.1"/>
    <property type="molecule type" value="Genomic_DNA"/>
</dbReference>
<dbReference type="AlphaFoldDB" id="A0A1Y2C3L7"/>
<accession>A0A1Y2C3L7</accession>